<dbReference type="InterPro" id="IPR052450">
    <property type="entry name" value="TRBD-Containing_Protein"/>
</dbReference>
<feature type="region of interest" description="Disordered" evidence="2">
    <location>
        <begin position="410"/>
        <end position="492"/>
    </location>
</feature>
<dbReference type="PROSITE" id="PS50090">
    <property type="entry name" value="MYB_LIKE"/>
    <property type="match status" value="1"/>
</dbReference>
<evidence type="ECO:0000256" key="1">
    <source>
        <dbReference type="ARBA" id="ARBA00023242"/>
    </source>
</evidence>
<name>A0ABP0AP25_9PEZI</name>
<feature type="compositionally biased region" description="Low complexity" evidence="2">
    <location>
        <begin position="420"/>
        <end position="442"/>
    </location>
</feature>
<keyword evidence="6" id="KW-1185">Reference proteome</keyword>
<feature type="region of interest" description="Disordered" evidence="2">
    <location>
        <begin position="22"/>
        <end position="127"/>
    </location>
</feature>
<evidence type="ECO:0008006" key="7">
    <source>
        <dbReference type="Google" id="ProtNLM"/>
    </source>
</evidence>
<dbReference type="InterPro" id="IPR017930">
    <property type="entry name" value="Myb_dom"/>
</dbReference>
<reference evidence="5 6" key="1">
    <citation type="submission" date="2024-01" db="EMBL/GenBank/DDBJ databases">
        <authorList>
            <person name="Allen C."/>
            <person name="Tagirdzhanova G."/>
        </authorList>
    </citation>
    <scope>NUCLEOTIDE SEQUENCE [LARGE SCALE GENOMIC DNA]</scope>
</reference>
<evidence type="ECO:0000259" key="4">
    <source>
        <dbReference type="PROSITE" id="PS51294"/>
    </source>
</evidence>
<evidence type="ECO:0000313" key="6">
    <source>
        <dbReference type="Proteomes" id="UP001642406"/>
    </source>
</evidence>
<feature type="region of interest" description="Disordered" evidence="2">
    <location>
        <begin position="223"/>
        <end position="250"/>
    </location>
</feature>
<protein>
    <recommendedName>
        <fullName evidence="7">Myb DNA-binding protein domain containing protein</fullName>
    </recommendedName>
</protein>
<sequence length="586" mass="63590">MAANTMATIEPRLMHLLNVNDDRDHLPSIHSTLGAPDGPEDGAALMLPPLELNSPESSAAKQSQTTQQHQQQQQRQRQQQHHHSQQHQHGGSSHASLSSAFSPSAGGDDPSLSSAGGGGGWPSRPLRMFLGDGSASLVDPYTLSSTQTDPSSASASAAQMGKRAHVLPHTDELIQLPQPLKKQKSNQQVSSLSQVFPPIINGLHEPPPNAAVFPPISYADYDEDESTNRGSMTTEYGSNTGSGVASSGSGGAESHYLFDSMLSGGNLTMASDHDRMGDTIGMSSSMLPLVGGRHFSTSSASEMYPRMGKATRKSPVPGRPARAPRSTRSTTGEAGDSPEAASSTNSSKPKRRATKPRRRWTEEETNQLLIGVSRHGLGKWTAILEDPEFSFSSRTAGDLKDRFRTCCPEELRGKLRNDNSAAASPPDASTPSSSTPGPSASSNRLKSKTSLSLEDILIETDDQLEHSNSNQSMDGSPGSAMSPEQPKMRKRRVHRRNMEDMIKLGIQGPFKKSHRRERRPFTEQDDTEILEGLRIYGPAWTKIHRHPSFNLASRQPTDLRDRVRNKYPEIYANIEKGVFQGQPEGS</sequence>
<dbReference type="Proteomes" id="UP001642406">
    <property type="component" value="Unassembled WGS sequence"/>
</dbReference>
<feature type="region of interest" description="Disordered" evidence="2">
    <location>
        <begin position="291"/>
        <end position="364"/>
    </location>
</feature>
<feature type="compositionally biased region" description="Low complexity" evidence="2">
    <location>
        <begin position="62"/>
        <end position="77"/>
    </location>
</feature>
<dbReference type="InterPro" id="IPR001005">
    <property type="entry name" value="SANT/Myb"/>
</dbReference>
<evidence type="ECO:0000259" key="3">
    <source>
        <dbReference type="PROSITE" id="PS50090"/>
    </source>
</evidence>
<evidence type="ECO:0000313" key="5">
    <source>
        <dbReference type="EMBL" id="CAK7208985.1"/>
    </source>
</evidence>
<comment type="caution">
    <text evidence="5">The sequence shown here is derived from an EMBL/GenBank/DDBJ whole genome shotgun (WGS) entry which is preliminary data.</text>
</comment>
<dbReference type="InterPro" id="IPR009057">
    <property type="entry name" value="Homeodomain-like_sf"/>
</dbReference>
<feature type="compositionally biased region" description="Basic residues" evidence="2">
    <location>
        <begin position="348"/>
        <end position="358"/>
    </location>
</feature>
<organism evidence="5 6">
    <name type="scientific">Sporothrix bragantina</name>
    <dbReference type="NCBI Taxonomy" id="671064"/>
    <lineage>
        <taxon>Eukaryota</taxon>
        <taxon>Fungi</taxon>
        <taxon>Dikarya</taxon>
        <taxon>Ascomycota</taxon>
        <taxon>Pezizomycotina</taxon>
        <taxon>Sordariomycetes</taxon>
        <taxon>Sordariomycetidae</taxon>
        <taxon>Ophiostomatales</taxon>
        <taxon>Ophiostomataceae</taxon>
        <taxon>Sporothrix</taxon>
    </lineage>
</organism>
<dbReference type="Gene3D" id="1.10.10.60">
    <property type="entry name" value="Homeodomain-like"/>
    <property type="match status" value="2"/>
</dbReference>
<feature type="domain" description="Myb-like" evidence="3">
    <location>
        <begin position="352"/>
        <end position="405"/>
    </location>
</feature>
<feature type="domain" description="HTH myb-type" evidence="4">
    <location>
        <begin position="352"/>
        <end position="411"/>
    </location>
</feature>
<dbReference type="Pfam" id="PF00249">
    <property type="entry name" value="Myb_DNA-binding"/>
    <property type="match status" value="1"/>
</dbReference>
<dbReference type="SUPFAM" id="SSF46689">
    <property type="entry name" value="Homeodomain-like"/>
    <property type="match status" value="2"/>
</dbReference>
<dbReference type="SMART" id="SM00717">
    <property type="entry name" value="SANT"/>
    <property type="match status" value="2"/>
</dbReference>
<dbReference type="PANTHER" id="PTHR46734:SF1">
    <property type="entry name" value="TELOMERIC REPEAT-BINDING FACTOR 1"/>
    <property type="match status" value="1"/>
</dbReference>
<keyword evidence="1" id="KW-0539">Nucleus</keyword>
<feature type="compositionally biased region" description="Low complexity" evidence="2">
    <location>
        <begin position="237"/>
        <end position="247"/>
    </location>
</feature>
<proteinExistence type="predicted"/>
<gene>
    <name evidence="5" type="ORF">SBRCBS47491_000283</name>
</gene>
<dbReference type="CDD" id="cd11660">
    <property type="entry name" value="SANT_TRF"/>
    <property type="match status" value="2"/>
</dbReference>
<dbReference type="PANTHER" id="PTHR46734">
    <property type="entry name" value="TELOMERIC REPEAT-BINDING FACTOR 1 TERF1"/>
    <property type="match status" value="1"/>
</dbReference>
<evidence type="ECO:0000256" key="2">
    <source>
        <dbReference type="SAM" id="MobiDB-lite"/>
    </source>
</evidence>
<dbReference type="PROSITE" id="PS51294">
    <property type="entry name" value="HTH_MYB"/>
    <property type="match status" value="1"/>
</dbReference>
<dbReference type="EMBL" id="CAWUHC010000002">
    <property type="protein sequence ID" value="CAK7208985.1"/>
    <property type="molecule type" value="Genomic_DNA"/>
</dbReference>
<accession>A0ABP0AP25</accession>